<protein>
    <submittedName>
        <fullName evidence="2">Uncharacterized protein LOC112688434 isoform X1</fullName>
    </submittedName>
</protein>
<reference evidence="2" key="1">
    <citation type="submission" date="2025-08" db="UniProtKB">
        <authorList>
            <consortium name="RefSeq"/>
        </authorList>
    </citation>
    <scope>IDENTIFICATION</scope>
    <source>
        <tissue evidence="2">Whole body</tissue>
    </source>
</reference>
<evidence type="ECO:0000313" key="2">
    <source>
        <dbReference type="RefSeq" id="XP_025417389.1"/>
    </source>
</evidence>
<name>A0A8B8G2D0_9HEMI</name>
<evidence type="ECO:0000313" key="1">
    <source>
        <dbReference type="Proteomes" id="UP000694846"/>
    </source>
</evidence>
<dbReference type="RefSeq" id="XP_025417389.1">
    <property type="nucleotide sequence ID" value="XM_025561604.1"/>
</dbReference>
<dbReference type="GeneID" id="112688434"/>
<sequence>MESVGNKSIKSLAARSEFWTGREDGRVRDYRVSAGVTDSASTPLYRVLRKRTRHLIWCYYCIYLCIHFTKIKALASCVSIVCRSTAERELRWELVFDPTPDELYERFEWFDDQRRQQRRQRTAGRWLQRRSNGNGANPQELQMAAAAATVQQSNVAIAAAASAADDVCDCTLMTDVVELREHHYPNQLPTMRCRDGPWCKKIEYPVQVLTNLTNVYDSPYSQENLPKELSDMDWWFVQINITVACSCPK</sequence>
<gene>
    <name evidence="2" type="primary">LOC112688434</name>
</gene>
<organism evidence="1 2">
    <name type="scientific">Sipha flava</name>
    <name type="common">yellow sugarcane aphid</name>
    <dbReference type="NCBI Taxonomy" id="143950"/>
    <lineage>
        <taxon>Eukaryota</taxon>
        <taxon>Metazoa</taxon>
        <taxon>Ecdysozoa</taxon>
        <taxon>Arthropoda</taxon>
        <taxon>Hexapoda</taxon>
        <taxon>Insecta</taxon>
        <taxon>Pterygota</taxon>
        <taxon>Neoptera</taxon>
        <taxon>Paraneoptera</taxon>
        <taxon>Hemiptera</taxon>
        <taxon>Sternorrhyncha</taxon>
        <taxon>Aphidomorpha</taxon>
        <taxon>Aphidoidea</taxon>
        <taxon>Aphididae</taxon>
        <taxon>Sipha</taxon>
    </lineage>
</organism>
<keyword evidence="1" id="KW-1185">Reference proteome</keyword>
<dbReference type="Proteomes" id="UP000694846">
    <property type="component" value="Unplaced"/>
</dbReference>
<accession>A0A8B8G2D0</accession>
<dbReference type="OrthoDB" id="6619467at2759"/>
<dbReference type="AlphaFoldDB" id="A0A8B8G2D0"/>
<proteinExistence type="predicted"/>